<dbReference type="eggNOG" id="ENOG50332DE">
    <property type="taxonomic scope" value="Bacteria"/>
</dbReference>
<protein>
    <recommendedName>
        <fullName evidence="4">DUF3667 domain-containing protein</fullName>
    </recommendedName>
</protein>
<keyword evidence="1" id="KW-0812">Transmembrane</keyword>
<dbReference type="RefSeq" id="WP_012375270.1">
    <property type="nucleotide sequence ID" value="NC_010571.1"/>
</dbReference>
<feature type="transmembrane region" description="Helical" evidence="1">
    <location>
        <begin position="211"/>
        <end position="232"/>
    </location>
</feature>
<dbReference type="InterPro" id="IPR022134">
    <property type="entry name" value="DUF3667"/>
</dbReference>
<evidence type="ECO:0000313" key="3">
    <source>
        <dbReference type="Proteomes" id="UP000007013"/>
    </source>
</evidence>
<keyword evidence="1" id="KW-1133">Transmembrane helix</keyword>
<feature type="transmembrane region" description="Helical" evidence="1">
    <location>
        <begin position="181"/>
        <end position="199"/>
    </location>
</feature>
<dbReference type="Pfam" id="PF12412">
    <property type="entry name" value="DUF3667"/>
    <property type="match status" value="1"/>
</dbReference>
<dbReference type="STRING" id="452637.Oter_2453"/>
<gene>
    <name evidence="2" type="ordered locus">Oter_2453</name>
</gene>
<dbReference type="OrthoDB" id="7446256at2"/>
<feature type="transmembrane region" description="Helical" evidence="1">
    <location>
        <begin position="117"/>
        <end position="137"/>
    </location>
</feature>
<name>B1ZSD6_OPITP</name>
<dbReference type="KEGG" id="ote:Oter_2453"/>
<evidence type="ECO:0000256" key="1">
    <source>
        <dbReference type="SAM" id="Phobius"/>
    </source>
</evidence>
<reference evidence="2 3" key="1">
    <citation type="journal article" date="2011" name="J. Bacteriol.">
        <title>Genome sequence of the verrucomicrobium Opitutus terrae PB90-1, an abundant inhabitant of rice paddy soil ecosystems.</title>
        <authorList>
            <person name="van Passel M.W."/>
            <person name="Kant R."/>
            <person name="Palva A."/>
            <person name="Copeland A."/>
            <person name="Lucas S."/>
            <person name="Lapidus A."/>
            <person name="Glavina del Rio T."/>
            <person name="Pitluck S."/>
            <person name="Goltsman E."/>
            <person name="Clum A."/>
            <person name="Sun H."/>
            <person name="Schmutz J."/>
            <person name="Larimer F.W."/>
            <person name="Land M.L."/>
            <person name="Hauser L."/>
            <person name="Kyrpides N."/>
            <person name="Mikhailova N."/>
            <person name="Richardson P.P."/>
            <person name="Janssen P.H."/>
            <person name="de Vos W.M."/>
            <person name="Smidt H."/>
        </authorList>
    </citation>
    <scope>NUCLEOTIDE SEQUENCE [LARGE SCALE GENOMIC DNA]</scope>
    <source>
        <strain evidence="3">DSM 11246 / JCM 15787 / PB90-1</strain>
    </source>
</reference>
<keyword evidence="3" id="KW-1185">Reference proteome</keyword>
<proteinExistence type="predicted"/>
<evidence type="ECO:0008006" key="4">
    <source>
        <dbReference type="Google" id="ProtNLM"/>
    </source>
</evidence>
<sequence>MRCLNCSEEFTGRYCPHCGQRSGVTRLTMRTLLDYVTELANWERGLMHTAAALLRRPGGTIEDYLAGKRADYVNPAKFLALMVSLALIAFWFASIPPEANQQHAEIAAGIARAMDRFGNALLLLTVPWFALGTRWCFRAKRLNYAEHLAMNAYVFGEQNLFSLAVLPFHHFGQTAAGIADAVYFTVIVGYFAVVLRGVVAKAWWSAITGAVLITAVVYAIFYAALAAVVWVIL</sequence>
<organism evidence="2 3">
    <name type="scientific">Opitutus terrae (strain DSM 11246 / JCM 15787 / PB90-1)</name>
    <dbReference type="NCBI Taxonomy" id="452637"/>
    <lineage>
        <taxon>Bacteria</taxon>
        <taxon>Pseudomonadati</taxon>
        <taxon>Verrucomicrobiota</taxon>
        <taxon>Opitutia</taxon>
        <taxon>Opitutales</taxon>
        <taxon>Opitutaceae</taxon>
        <taxon>Opitutus</taxon>
    </lineage>
</organism>
<dbReference type="EMBL" id="CP001032">
    <property type="protein sequence ID" value="ACB75735.1"/>
    <property type="molecule type" value="Genomic_DNA"/>
</dbReference>
<dbReference type="HOGENOM" id="CLU_046825_3_0_0"/>
<feature type="transmembrane region" description="Helical" evidence="1">
    <location>
        <begin position="78"/>
        <end position="97"/>
    </location>
</feature>
<keyword evidence="1" id="KW-0472">Membrane</keyword>
<dbReference type="AlphaFoldDB" id="B1ZSD6"/>
<accession>B1ZSD6</accession>
<dbReference type="Proteomes" id="UP000007013">
    <property type="component" value="Chromosome"/>
</dbReference>
<evidence type="ECO:0000313" key="2">
    <source>
        <dbReference type="EMBL" id="ACB75735.1"/>
    </source>
</evidence>